<keyword evidence="3" id="KW-1185">Reference proteome</keyword>
<name>A0ABW2WL60_9ACTN</name>
<sequence length="157" mass="17255">MADAKTSTTELVTQYGARLASDLERNRQEQDGVRAEIEQLQERLRALEYDHAVLATMQRALENGIPAQQAPGAAAGARRSRQQHQPTLVALIRDYLAEQPEPCSAAEIATALGEAHPDRVIKTTVVRTTLESLVARSAALRLKQGHSVFYTTLQSPR</sequence>
<dbReference type="InterPro" id="IPR036388">
    <property type="entry name" value="WH-like_DNA-bd_sf"/>
</dbReference>
<protein>
    <recommendedName>
        <fullName evidence="4">Regulatory protein</fullName>
    </recommendedName>
</protein>
<evidence type="ECO:0008006" key="4">
    <source>
        <dbReference type="Google" id="ProtNLM"/>
    </source>
</evidence>
<comment type="caution">
    <text evidence="2">The sequence shown here is derived from an EMBL/GenBank/DDBJ whole genome shotgun (WGS) entry which is preliminary data.</text>
</comment>
<dbReference type="EMBL" id="JBHTEB010000001">
    <property type="protein sequence ID" value="MFD0319102.1"/>
    <property type="molecule type" value="Genomic_DNA"/>
</dbReference>
<evidence type="ECO:0000313" key="2">
    <source>
        <dbReference type="EMBL" id="MFD0319102.1"/>
    </source>
</evidence>
<evidence type="ECO:0000256" key="1">
    <source>
        <dbReference type="SAM" id="Coils"/>
    </source>
</evidence>
<reference evidence="3" key="1">
    <citation type="journal article" date="2019" name="Int. J. Syst. Evol. Microbiol.">
        <title>The Global Catalogue of Microorganisms (GCM) 10K type strain sequencing project: providing services to taxonomists for standard genome sequencing and annotation.</title>
        <authorList>
            <consortium name="The Broad Institute Genomics Platform"/>
            <consortium name="The Broad Institute Genome Sequencing Center for Infectious Disease"/>
            <person name="Wu L."/>
            <person name="Ma J."/>
        </authorList>
    </citation>
    <scope>NUCLEOTIDE SEQUENCE [LARGE SCALE GENOMIC DNA]</scope>
    <source>
        <strain evidence="3">CGMCC 4.7400</strain>
    </source>
</reference>
<dbReference type="Gene3D" id="1.10.10.10">
    <property type="entry name" value="Winged helix-like DNA-binding domain superfamily/Winged helix DNA-binding domain"/>
    <property type="match status" value="1"/>
</dbReference>
<dbReference type="Proteomes" id="UP001597023">
    <property type="component" value="Unassembled WGS sequence"/>
</dbReference>
<proteinExistence type="predicted"/>
<evidence type="ECO:0000313" key="3">
    <source>
        <dbReference type="Proteomes" id="UP001597023"/>
    </source>
</evidence>
<feature type="coiled-coil region" evidence="1">
    <location>
        <begin position="23"/>
        <end position="50"/>
    </location>
</feature>
<keyword evidence="1" id="KW-0175">Coiled coil</keyword>
<organism evidence="2 3">
    <name type="scientific">Streptomyces flavalbus</name>
    <dbReference type="NCBI Taxonomy" id="2665155"/>
    <lineage>
        <taxon>Bacteria</taxon>
        <taxon>Bacillati</taxon>
        <taxon>Actinomycetota</taxon>
        <taxon>Actinomycetes</taxon>
        <taxon>Kitasatosporales</taxon>
        <taxon>Streptomycetaceae</taxon>
        <taxon>Streptomyces</taxon>
    </lineage>
</organism>
<accession>A0ABW2WL60</accession>
<dbReference type="RefSeq" id="WP_381617204.1">
    <property type="nucleotide sequence ID" value="NZ_JBHTEB010000001.1"/>
</dbReference>
<gene>
    <name evidence="2" type="ORF">ACFQZ6_33785</name>
</gene>